<protein>
    <submittedName>
        <fullName evidence="8">Uncharacterized protein</fullName>
    </submittedName>
</protein>
<organism evidence="8 9">
    <name type="scientific">Nocardioides aromaticivorans</name>
    <dbReference type="NCBI Taxonomy" id="200618"/>
    <lineage>
        <taxon>Bacteria</taxon>
        <taxon>Bacillati</taxon>
        <taxon>Actinomycetota</taxon>
        <taxon>Actinomycetes</taxon>
        <taxon>Propionibacteriales</taxon>
        <taxon>Nocardioidaceae</taxon>
        <taxon>Nocardioides</taxon>
    </lineage>
</organism>
<feature type="domain" description="RNA polymerase sigma-70 region 2" evidence="6">
    <location>
        <begin position="42"/>
        <end position="110"/>
    </location>
</feature>
<dbReference type="PANTHER" id="PTHR43133:SF8">
    <property type="entry name" value="RNA POLYMERASE SIGMA FACTOR HI_1459-RELATED"/>
    <property type="match status" value="1"/>
</dbReference>
<dbReference type="InterPro" id="IPR036388">
    <property type="entry name" value="WH-like_DNA-bd_sf"/>
</dbReference>
<dbReference type="SUPFAM" id="SSF88659">
    <property type="entry name" value="Sigma3 and sigma4 domains of RNA polymerase sigma factors"/>
    <property type="match status" value="1"/>
</dbReference>
<evidence type="ECO:0000313" key="9">
    <source>
        <dbReference type="Proteomes" id="UP000662818"/>
    </source>
</evidence>
<dbReference type="Gene3D" id="1.10.1740.10">
    <property type="match status" value="1"/>
</dbReference>
<proteinExistence type="inferred from homology"/>
<keyword evidence="2" id="KW-0805">Transcription regulation</keyword>
<accession>A0ABX7PIA3</accession>
<dbReference type="NCBIfam" id="TIGR02937">
    <property type="entry name" value="sigma70-ECF"/>
    <property type="match status" value="1"/>
</dbReference>
<evidence type="ECO:0000256" key="3">
    <source>
        <dbReference type="ARBA" id="ARBA00023082"/>
    </source>
</evidence>
<feature type="domain" description="RNA polymerase sigma factor 70 region 4 type 2" evidence="7">
    <location>
        <begin position="138"/>
        <end position="190"/>
    </location>
</feature>
<name>A0ABX7PIA3_9ACTN</name>
<evidence type="ECO:0000256" key="4">
    <source>
        <dbReference type="ARBA" id="ARBA00023125"/>
    </source>
</evidence>
<evidence type="ECO:0000256" key="1">
    <source>
        <dbReference type="ARBA" id="ARBA00010641"/>
    </source>
</evidence>
<dbReference type="InterPro" id="IPR013325">
    <property type="entry name" value="RNA_pol_sigma_r2"/>
</dbReference>
<keyword evidence="4" id="KW-0238">DNA-binding</keyword>
<sequence length="203" mass="22003">MLQVRTARRDATGRQGWNTSVRADDECVAAAKRGESLAWRDLYRAHAGRLLLWLEARTVPGTEAPEDLAAATWMVAAERIADFHGDTADFGGWLFGIARNHGANAWRRSGSRSRGLELITAEAEDAVAGPEGGLIADEWVRQALASLPPRERDVIACLEVLDLDIASTASALGMTAVAVRVARHRALRRLRSSLAPEPLATTE</sequence>
<keyword evidence="5" id="KW-0804">Transcription</keyword>
<dbReference type="PANTHER" id="PTHR43133">
    <property type="entry name" value="RNA POLYMERASE ECF-TYPE SIGMA FACTO"/>
    <property type="match status" value="1"/>
</dbReference>
<dbReference type="InterPro" id="IPR013249">
    <property type="entry name" value="RNA_pol_sigma70_r4_t2"/>
</dbReference>
<evidence type="ECO:0000256" key="5">
    <source>
        <dbReference type="ARBA" id="ARBA00023163"/>
    </source>
</evidence>
<dbReference type="Pfam" id="PF04542">
    <property type="entry name" value="Sigma70_r2"/>
    <property type="match status" value="1"/>
</dbReference>
<dbReference type="Pfam" id="PF08281">
    <property type="entry name" value="Sigma70_r4_2"/>
    <property type="match status" value="1"/>
</dbReference>
<comment type="similarity">
    <text evidence="1">Belongs to the sigma-70 factor family. ECF subfamily.</text>
</comment>
<evidence type="ECO:0000313" key="8">
    <source>
        <dbReference type="EMBL" id="QSR25584.1"/>
    </source>
</evidence>
<reference evidence="8 9" key="1">
    <citation type="submission" date="2017-06" db="EMBL/GenBank/DDBJ databases">
        <title>Complete Genome Sequence of the Soil Carbazole-Degrading Bacterium Nocardioides aromaticivorans IC177.</title>
        <authorList>
            <person name="Vejarano F."/>
            <person name="Suzuki-Minakuchi C."/>
            <person name="Ohtsubo Y."/>
            <person name="Tsuda M."/>
            <person name="Okada K."/>
            <person name="Nojiri H."/>
        </authorList>
    </citation>
    <scope>NUCLEOTIDE SEQUENCE [LARGE SCALE GENOMIC DNA]</scope>
    <source>
        <strain evidence="8 9">IC177</strain>
    </source>
</reference>
<dbReference type="SUPFAM" id="SSF88946">
    <property type="entry name" value="Sigma2 domain of RNA polymerase sigma factors"/>
    <property type="match status" value="1"/>
</dbReference>
<keyword evidence="3" id="KW-0731">Sigma factor</keyword>
<evidence type="ECO:0000259" key="6">
    <source>
        <dbReference type="Pfam" id="PF04542"/>
    </source>
</evidence>
<evidence type="ECO:0000256" key="2">
    <source>
        <dbReference type="ARBA" id="ARBA00023015"/>
    </source>
</evidence>
<gene>
    <name evidence="8" type="ORF">CFH99_08115</name>
</gene>
<dbReference type="InterPro" id="IPR007627">
    <property type="entry name" value="RNA_pol_sigma70_r2"/>
</dbReference>
<dbReference type="InterPro" id="IPR013324">
    <property type="entry name" value="RNA_pol_sigma_r3/r4-like"/>
</dbReference>
<evidence type="ECO:0000259" key="7">
    <source>
        <dbReference type="Pfam" id="PF08281"/>
    </source>
</evidence>
<dbReference type="InterPro" id="IPR039425">
    <property type="entry name" value="RNA_pol_sigma-70-like"/>
</dbReference>
<dbReference type="EMBL" id="CP022295">
    <property type="protein sequence ID" value="QSR25584.1"/>
    <property type="molecule type" value="Genomic_DNA"/>
</dbReference>
<dbReference type="Gene3D" id="1.10.10.10">
    <property type="entry name" value="Winged helix-like DNA-binding domain superfamily/Winged helix DNA-binding domain"/>
    <property type="match status" value="1"/>
</dbReference>
<dbReference type="Proteomes" id="UP000662818">
    <property type="component" value="Chromosome"/>
</dbReference>
<dbReference type="InterPro" id="IPR014284">
    <property type="entry name" value="RNA_pol_sigma-70_dom"/>
</dbReference>
<keyword evidence="9" id="KW-1185">Reference proteome</keyword>